<evidence type="ECO:0000256" key="2">
    <source>
        <dbReference type="SAM" id="Phobius"/>
    </source>
</evidence>
<reference evidence="4" key="1">
    <citation type="submission" date="2016-09" db="EMBL/GenBank/DDBJ databases">
        <title>Acidihalobacter prosperus F5.</title>
        <authorList>
            <person name="Khaleque H.N."/>
            <person name="Ramsay J.P."/>
            <person name="Kaksonen A.H."/>
            <person name="Boxall N.J."/>
            <person name="Watkin E.L.J."/>
        </authorList>
    </citation>
    <scope>NUCLEOTIDE SEQUENCE [LARGE SCALE GENOMIC DNA]</scope>
    <source>
        <strain evidence="4">F5</strain>
    </source>
</reference>
<feature type="transmembrane region" description="Helical" evidence="2">
    <location>
        <begin position="12"/>
        <end position="34"/>
    </location>
</feature>
<dbReference type="Gene3D" id="3.40.30.10">
    <property type="entry name" value="Glutaredoxin"/>
    <property type="match status" value="1"/>
</dbReference>
<evidence type="ECO:0000256" key="1">
    <source>
        <dbReference type="ARBA" id="ARBA00010996"/>
    </source>
</evidence>
<dbReference type="Proteomes" id="UP000095401">
    <property type="component" value="Chromosome"/>
</dbReference>
<dbReference type="EMBL" id="CP017415">
    <property type="protein sequence ID" value="AOU99109.1"/>
    <property type="molecule type" value="Genomic_DNA"/>
</dbReference>
<comment type="similarity">
    <text evidence="1">Belongs to the SCO1/2 family.</text>
</comment>
<name>A0A1D8IRK3_9GAMM</name>
<keyword evidence="2" id="KW-0812">Transmembrane</keyword>
<evidence type="ECO:0000313" key="4">
    <source>
        <dbReference type="Proteomes" id="UP000095401"/>
    </source>
</evidence>
<organism evidence="3 4">
    <name type="scientific">Acidihalobacter yilgarnensis</name>
    <dbReference type="NCBI Taxonomy" id="2819280"/>
    <lineage>
        <taxon>Bacteria</taxon>
        <taxon>Pseudomonadati</taxon>
        <taxon>Pseudomonadota</taxon>
        <taxon>Gammaproteobacteria</taxon>
        <taxon>Chromatiales</taxon>
        <taxon>Ectothiorhodospiraceae</taxon>
        <taxon>Acidihalobacter</taxon>
    </lineage>
</organism>
<dbReference type="KEGG" id="aprs:BI364_15215"/>
<dbReference type="AlphaFoldDB" id="A0A1D8IRK3"/>
<sequence>MQNEDFNQRSYFWFSISIGIFVGLVFGFAISSFVSTVRLHDATRYTESKSMNEMMKSQVERGRFGKAPRFSDLINQNGQKVSSDQFDGKVQVVSFIAPYGVDSSPVIVSHLMNLYEELKQSHLLGSKVVFVSYNLDPEHAGTAVMSHFMKAIAGLEPADADNWAFLTGSESSIGGIVAGRYAVHYRPLDTAAYQAYATRMKQQGLFDYAPAVNPLTQNAPAHKRIVGHDELVLVAPNGDIHVKIRQASAYPNDRILHDIAAMLKLPGMGKP</sequence>
<protein>
    <recommendedName>
        <fullName evidence="5">Thioredoxin domain-containing protein</fullName>
    </recommendedName>
</protein>
<dbReference type="InterPro" id="IPR036249">
    <property type="entry name" value="Thioredoxin-like_sf"/>
</dbReference>
<dbReference type="SUPFAM" id="SSF52833">
    <property type="entry name" value="Thioredoxin-like"/>
    <property type="match status" value="1"/>
</dbReference>
<evidence type="ECO:0000313" key="3">
    <source>
        <dbReference type="EMBL" id="AOU99109.1"/>
    </source>
</evidence>
<keyword evidence="2" id="KW-0472">Membrane</keyword>
<dbReference type="InterPro" id="IPR003782">
    <property type="entry name" value="SCO1/SenC"/>
</dbReference>
<evidence type="ECO:0008006" key="5">
    <source>
        <dbReference type="Google" id="ProtNLM"/>
    </source>
</evidence>
<accession>A0A1D8IRK3</accession>
<dbReference type="Pfam" id="PF02630">
    <property type="entry name" value="SCO1-SenC"/>
    <property type="match status" value="1"/>
</dbReference>
<proteinExistence type="inferred from homology"/>
<keyword evidence="4" id="KW-1185">Reference proteome</keyword>
<keyword evidence="2" id="KW-1133">Transmembrane helix</keyword>
<gene>
    <name evidence="3" type="ORF">BI364_15215</name>
</gene>